<gene>
    <name evidence="1" type="ORF">DC094_13545</name>
</gene>
<dbReference type="RefSeq" id="WP_116687635.1">
    <property type="nucleotide sequence ID" value="NZ_CAWNYD010000005.1"/>
</dbReference>
<accession>A0A2V1GZ22</accession>
<proteinExistence type="predicted"/>
<reference evidence="1 2" key="1">
    <citation type="submission" date="2018-04" db="EMBL/GenBank/DDBJ databases">
        <title>Thalassorhabdus spongiae gen. nov., sp. nov., isolated from a marine sponge in South-West Iceland.</title>
        <authorList>
            <person name="Knobloch S."/>
            <person name="Daussin A."/>
            <person name="Johannsson R."/>
            <person name="Marteinsson V.T."/>
        </authorList>
    </citation>
    <scope>NUCLEOTIDE SEQUENCE [LARGE SCALE GENOMIC DNA]</scope>
    <source>
        <strain evidence="1 2">Hp12</strain>
    </source>
</reference>
<evidence type="ECO:0000313" key="2">
    <source>
        <dbReference type="Proteomes" id="UP000244906"/>
    </source>
</evidence>
<organism evidence="1 2">
    <name type="scientific">Pelagibaculum spongiae</name>
    <dbReference type="NCBI Taxonomy" id="2080658"/>
    <lineage>
        <taxon>Bacteria</taxon>
        <taxon>Pseudomonadati</taxon>
        <taxon>Pseudomonadota</taxon>
        <taxon>Gammaproteobacteria</taxon>
        <taxon>Oceanospirillales</taxon>
        <taxon>Pelagibaculum</taxon>
    </lineage>
</organism>
<comment type="caution">
    <text evidence="1">The sequence shown here is derived from an EMBL/GenBank/DDBJ whole genome shotgun (WGS) entry which is preliminary data.</text>
</comment>
<dbReference type="EMBL" id="QDDL01000005">
    <property type="protein sequence ID" value="PVZ68306.1"/>
    <property type="molecule type" value="Genomic_DNA"/>
</dbReference>
<dbReference type="OrthoDB" id="9798884at2"/>
<keyword evidence="2" id="KW-1185">Reference proteome</keyword>
<sequence length="250" mass="28462">MSDFFNGTDCTVYIWLPFDISSASNNSHGVGAYGHAAVQIINENDKISSSNYVSWWPGKGGAGMSDILPGRKKSAIQCTNFMADQKAERVSFTAMSSLSATWLRQNPEIAENPDFFYEIIENRQAHTFFGVHEVLWDYDSSEEAQLLRINKMLSPESLGITPKQYKQPWRINLTGLNRQAMIDEWYSIMKKENSHYRVVRKNCATIVARVLRAGGIGYSAGYFNSHHLLWTPQKIMKMCQKHQKYTAKNS</sequence>
<name>A0A2V1GZ22_9GAMM</name>
<dbReference type="AlphaFoldDB" id="A0A2V1GZ22"/>
<evidence type="ECO:0008006" key="3">
    <source>
        <dbReference type="Google" id="ProtNLM"/>
    </source>
</evidence>
<protein>
    <recommendedName>
        <fullName evidence="3">DUF4105 domain-containing protein</fullName>
    </recommendedName>
</protein>
<evidence type="ECO:0000313" key="1">
    <source>
        <dbReference type="EMBL" id="PVZ68306.1"/>
    </source>
</evidence>
<dbReference type="Proteomes" id="UP000244906">
    <property type="component" value="Unassembled WGS sequence"/>
</dbReference>